<dbReference type="EMBL" id="MU004181">
    <property type="protein sequence ID" value="KAF2502568.1"/>
    <property type="molecule type" value="Genomic_DNA"/>
</dbReference>
<gene>
    <name evidence="1" type="ORF">BU16DRAFT_554623</name>
</gene>
<dbReference type="Proteomes" id="UP000799750">
    <property type="component" value="Unassembled WGS sequence"/>
</dbReference>
<keyword evidence="2" id="KW-1185">Reference proteome</keyword>
<evidence type="ECO:0000313" key="2">
    <source>
        <dbReference type="Proteomes" id="UP000799750"/>
    </source>
</evidence>
<organism evidence="1 2">
    <name type="scientific">Lophium mytilinum</name>
    <dbReference type="NCBI Taxonomy" id="390894"/>
    <lineage>
        <taxon>Eukaryota</taxon>
        <taxon>Fungi</taxon>
        <taxon>Dikarya</taxon>
        <taxon>Ascomycota</taxon>
        <taxon>Pezizomycotina</taxon>
        <taxon>Dothideomycetes</taxon>
        <taxon>Pleosporomycetidae</taxon>
        <taxon>Mytilinidiales</taxon>
        <taxon>Mytilinidiaceae</taxon>
        <taxon>Lophium</taxon>
    </lineage>
</organism>
<dbReference type="OrthoDB" id="3911117at2759"/>
<dbReference type="AlphaFoldDB" id="A0A6A6RCH1"/>
<proteinExistence type="predicted"/>
<evidence type="ECO:0000313" key="1">
    <source>
        <dbReference type="EMBL" id="KAF2502568.1"/>
    </source>
</evidence>
<name>A0A6A6RCH1_9PEZI</name>
<reference evidence="1" key="1">
    <citation type="journal article" date="2020" name="Stud. Mycol.">
        <title>101 Dothideomycetes genomes: a test case for predicting lifestyles and emergence of pathogens.</title>
        <authorList>
            <person name="Haridas S."/>
            <person name="Albert R."/>
            <person name="Binder M."/>
            <person name="Bloem J."/>
            <person name="Labutti K."/>
            <person name="Salamov A."/>
            <person name="Andreopoulos B."/>
            <person name="Baker S."/>
            <person name="Barry K."/>
            <person name="Bills G."/>
            <person name="Bluhm B."/>
            <person name="Cannon C."/>
            <person name="Castanera R."/>
            <person name="Culley D."/>
            <person name="Daum C."/>
            <person name="Ezra D."/>
            <person name="Gonzalez J."/>
            <person name="Henrissat B."/>
            <person name="Kuo A."/>
            <person name="Liang C."/>
            <person name="Lipzen A."/>
            <person name="Lutzoni F."/>
            <person name="Magnuson J."/>
            <person name="Mondo S."/>
            <person name="Nolan M."/>
            <person name="Ohm R."/>
            <person name="Pangilinan J."/>
            <person name="Park H.-J."/>
            <person name="Ramirez L."/>
            <person name="Alfaro M."/>
            <person name="Sun H."/>
            <person name="Tritt A."/>
            <person name="Yoshinaga Y."/>
            <person name="Zwiers L.-H."/>
            <person name="Turgeon B."/>
            <person name="Goodwin S."/>
            <person name="Spatafora J."/>
            <person name="Crous P."/>
            <person name="Grigoriev I."/>
        </authorList>
    </citation>
    <scope>NUCLEOTIDE SEQUENCE</scope>
    <source>
        <strain evidence="1">CBS 269.34</strain>
    </source>
</reference>
<accession>A0A6A6RCH1</accession>
<sequence length="389" mass="43767">MNDNTTEVDEISTTIEKISDLSCKDTPHSEGGSLSFSSTLAVKKEFSLPHEVDAALFSEQSWICKADSVRHRLRGILITHDTYDLFRLSFESDPAARSFLGKLLVAMSRSGEIKRMSELQLEEINSNWDETARPSHPQFQPVDLPVIVGFKVIFSLSSRWEIVKTLHYIALSQEILNTLCEDAICNSPLTPLLDATYSPMVTKVPYLRDSQQRCSAERELKSALEHSSLEQDDNSVSSIIQRLVELVMVGRRERSEPFLNLSEITIPRLLPRESMENLSRAIKVACFQTSKPDQSASFETRGIRVFLFRRLIGTTGKGGLDEALTKSLQETASVDHLINRGSAPVIQLDKYADGLLDQAKKRNLKKADGEVHKPKPRGIAEMMFSDWLR</sequence>
<protein>
    <submittedName>
        <fullName evidence="1">Uncharacterized protein</fullName>
    </submittedName>
</protein>